<evidence type="ECO:0000313" key="3">
    <source>
        <dbReference type="Proteomes" id="UP000001542"/>
    </source>
</evidence>
<keyword evidence="3" id="KW-1185">Reference proteome</keyword>
<dbReference type="InterPro" id="IPR050620">
    <property type="entry name" value="Thioredoxin_H-type-like"/>
</dbReference>
<evidence type="ECO:0000313" key="2">
    <source>
        <dbReference type="EMBL" id="EAX92063.1"/>
    </source>
</evidence>
<dbReference type="RefSeq" id="XP_001304993.1">
    <property type="nucleotide sequence ID" value="XM_001304992.1"/>
</dbReference>
<dbReference type="PANTHER" id="PTHR10438:SF468">
    <property type="entry name" value="THIOREDOXIN-1-RELATED"/>
    <property type="match status" value="1"/>
</dbReference>
<dbReference type="AlphaFoldDB" id="A2FSR1"/>
<dbReference type="OMA" id="IACHTNE"/>
<dbReference type="STRING" id="5722.A2FSR1"/>
<dbReference type="InParanoid" id="A2FSR1"/>
<dbReference type="PRINTS" id="PR00421">
    <property type="entry name" value="THIOREDOXIN"/>
</dbReference>
<dbReference type="Proteomes" id="UP000001542">
    <property type="component" value="Unassembled WGS sequence"/>
</dbReference>
<dbReference type="CDD" id="cd02947">
    <property type="entry name" value="TRX_family"/>
    <property type="match status" value="1"/>
</dbReference>
<dbReference type="SUPFAM" id="SSF52833">
    <property type="entry name" value="Thioredoxin-like"/>
    <property type="match status" value="1"/>
</dbReference>
<dbReference type="InterPro" id="IPR013766">
    <property type="entry name" value="Thioredoxin_domain"/>
</dbReference>
<dbReference type="PROSITE" id="PS51352">
    <property type="entry name" value="THIOREDOXIN_2"/>
    <property type="match status" value="1"/>
</dbReference>
<name>A2FSR1_TRIV3</name>
<dbReference type="OrthoDB" id="2121326at2759"/>
<dbReference type="EMBL" id="DS113993">
    <property type="protein sequence ID" value="EAX92063.1"/>
    <property type="molecule type" value="Genomic_DNA"/>
</dbReference>
<dbReference type="PANTHER" id="PTHR10438">
    <property type="entry name" value="THIOREDOXIN"/>
    <property type="match status" value="1"/>
</dbReference>
<dbReference type="Gene3D" id="3.40.30.10">
    <property type="entry name" value="Glutaredoxin"/>
    <property type="match status" value="1"/>
</dbReference>
<dbReference type="eggNOG" id="KOG0907">
    <property type="taxonomic scope" value="Eukaryota"/>
</dbReference>
<dbReference type="VEuPathDB" id="TrichDB:TVAGG3_0847340"/>
<dbReference type="PROSITE" id="PS00194">
    <property type="entry name" value="THIOREDOXIN_1"/>
    <property type="match status" value="1"/>
</dbReference>
<dbReference type="FunCoup" id="A2FSR1">
    <property type="interactions" value="422"/>
</dbReference>
<dbReference type="VEuPathDB" id="TrichDB:TVAG_460230"/>
<reference evidence="2" key="1">
    <citation type="submission" date="2006-10" db="EMBL/GenBank/DDBJ databases">
        <authorList>
            <person name="Amadeo P."/>
            <person name="Zhao Q."/>
            <person name="Wortman J."/>
            <person name="Fraser-Liggett C."/>
            <person name="Carlton J."/>
        </authorList>
    </citation>
    <scope>NUCLEOTIDE SEQUENCE</scope>
    <source>
        <strain evidence="2">G3</strain>
    </source>
</reference>
<protein>
    <submittedName>
        <fullName evidence="2">Thioredoxin family protein</fullName>
    </submittedName>
</protein>
<proteinExistence type="predicted"/>
<reference evidence="2" key="2">
    <citation type="journal article" date="2007" name="Science">
        <title>Draft genome sequence of the sexually transmitted pathogen Trichomonas vaginalis.</title>
        <authorList>
            <person name="Carlton J.M."/>
            <person name="Hirt R.P."/>
            <person name="Silva J.C."/>
            <person name="Delcher A.L."/>
            <person name="Schatz M."/>
            <person name="Zhao Q."/>
            <person name="Wortman J.R."/>
            <person name="Bidwell S.L."/>
            <person name="Alsmark U.C.M."/>
            <person name="Besteiro S."/>
            <person name="Sicheritz-Ponten T."/>
            <person name="Noel C.J."/>
            <person name="Dacks J.B."/>
            <person name="Foster P.G."/>
            <person name="Simillion C."/>
            <person name="Van de Peer Y."/>
            <person name="Miranda-Saavedra D."/>
            <person name="Barton G.J."/>
            <person name="Westrop G.D."/>
            <person name="Mueller S."/>
            <person name="Dessi D."/>
            <person name="Fiori P.L."/>
            <person name="Ren Q."/>
            <person name="Paulsen I."/>
            <person name="Zhang H."/>
            <person name="Bastida-Corcuera F.D."/>
            <person name="Simoes-Barbosa A."/>
            <person name="Brown M.T."/>
            <person name="Hayes R.D."/>
            <person name="Mukherjee M."/>
            <person name="Okumura C.Y."/>
            <person name="Schneider R."/>
            <person name="Smith A.J."/>
            <person name="Vanacova S."/>
            <person name="Villalvazo M."/>
            <person name="Haas B.J."/>
            <person name="Pertea M."/>
            <person name="Feldblyum T.V."/>
            <person name="Utterback T.R."/>
            <person name="Shu C.L."/>
            <person name="Osoegawa K."/>
            <person name="de Jong P.J."/>
            <person name="Hrdy I."/>
            <person name="Horvathova L."/>
            <person name="Zubacova Z."/>
            <person name="Dolezal P."/>
            <person name="Malik S.B."/>
            <person name="Logsdon J.M. Jr."/>
            <person name="Henze K."/>
            <person name="Gupta A."/>
            <person name="Wang C.C."/>
            <person name="Dunne R.L."/>
            <person name="Upcroft J.A."/>
            <person name="Upcroft P."/>
            <person name="White O."/>
            <person name="Salzberg S.L."/>
            <person name="Tang P."/>
            <person name="Chiu C.-H."/>
            <person name="Lee Y.-S."/>
            <person name="Embley T.M."/>
            <person name="Coombs G.H."/>
            <person name="Mottram J.C."/>
            <person name="Tachezy J."/>
            <person name="Fraser-Liggett C.M."/>
            <person name="Johnson P.J."/>
        </authorList>
    </citation>
    <scope>NUCLEOTIDE SEQUENCE [LARGE SCALE GENOMIC DNA]</scope>
    <source>
        <strain evidence="2">G3</strain>
    </source>
</reference>
<dbReference type="Pfam" id="PF00085">
    <property type="entry name" value="Thioredoxin"/>
    <property type="match status" value="1"/>
</dbReference>
<gene>
    <name evidence="2" type="ORF">TVAG_460230</name>
</gene>
<dbReference type="KEGG" id="tva:4749771"/>
<dbReference type="InterPro" id="IPR036249">
    <property type="entry name" value="Thioredoxin-like_sf"/>
</dbReference>
<evidence type="ECO:0000259" key="1">
    <source>
        <dbReference type="PROSITE" id="PS51352"/>
    </source>
</evidence>
<organism evidence="2 3">
    <name type="scientific">Trichomonas vaginalis (strain ATCC PRA-98 / G3)</name>
    <dbReference type="NCBI Taxonomy" id="412133"/>
    <lineage>
        <taxon>Eukaryota</taxon>
        <taxon>Metamonada</taxon>
        <taxon>Parabasalia</taxon>
        <taxon>Trichomonadida</taxon>
        <taxon>Trichomonadidae</taxon>
        <taxon>Trichomonas</taxon>
    </lineage>
</organism>
<accession>A2FSR1</accession>
<dbReference type="InterPro" id="IPR017937">
    <property type="entry name" value="Thioredoxin_CS"/>
</dbReference>
<dbReference type="SMR" id="A2FSR1"/>
<sequence>METKEPINLVHFNGSKEQFEATVIKDSENYKLFVVDFFATWCGPCQKLGKSLPDIASEFGGIMFYKVDVDKNNELRSHYGVSSFPTIKFFTFIETDGSLKEVKTVRGCRPDKIRSCCEDLKQYLDPIEVIDCNYDYR</sequence>
<feature type="domain" description="Thioredoxin" evidence="1">
    <location>
        <begin position="1"/>
        <end position="122"/>
    </location>
</feature>